<feature type="region of interest" description="Disordered" evidence="1">
    <location>
        <begin position="50"/>
        <end position="71"/>
    </location>
</feature>
<dbReference type="Proteomes" id="UP001151760">
    <property type="component" value="Unassembled WGS sequence"/>
</dbReference>
<protein>
    <submittedName>
        <fullName evidence="2">Uncharacterized protein</fullName>
    </submittedName>
</protein>
<keyword evidence="3" id="KW-1185">Reference proteome</keyword>
<proteinExistence type="predicted"/>
<name>A0ABQ5H0T8_9ASTR</name>
<evidence type="ECO:0000313" key="2">
    <source>
        <dbReference type="EMBL" id="GJT81000.1"/>
    </source>
</evidence>
<evidence type="ECO:0000256" key="1">
    <source>
        <dbReference type="SAM" id="MobiDB-lite"/>
    </source>
</evidence>
<evidence type="ECO:0000313" key="3">
    <source>
        <dbReference type="Proteomes" id="UP001151760"/>
    </source>
</evidence>
<reference evidence="2" key="2">
    <citation type="submission" date="2022-01" db="EMBL/GenBank/DDBJ databases">
        <authorList>
            <person name="Yamashiro T."/>
            <person name="Shiraishi A."/>
            <person name="Satake H."/>
            <person name="Nakayama K."/>
        </authorList>
    </citation>
    <scope>NUCLEOTIDE SEQUENCE</scope>
</reference>
<feature type="region of interest" description="Disordered" evidence="1">
    <location>
        <begin position="1"/>
        <end position="27"/>
    </location>
</feature>
<organism evidence="2 3">
    <name type="scientific">Tanacetum coccineum</name>
    <dbReference type="NCBI Taxonomy" id="301880"/>
    <lineage>
        <taxon>Eukaryota</taxon>
        <taxon>Viridiplantae</taxon>
        <taxon>Streptophyta</taxon>
        <taxon>Embryophyta</taxon>
        <taxon>Tracheophyta</taxon>
        <taxon>Spermatophyta</taxon>
        <taxon>Magnoliopsida</taxon>
        <taxon>eudicotyledons</taxon>
        <taxon>Gunneridae</taxon>
        <taxon>Pentapetalae</taxon>
        <taxon>asterids</taxon>
        <taxon>campanulids</taxon>
        <taxon>Asterales</taxon>
        <taxon>Asteraceae</taxon>
        <taxon>Asteroideae</taxon>
        <taxon>Anthemideae</taxon>
        <taxon>Anthemidinae</taxon>
        <taxon>Tanacetum</taxon>
    </lineage>
</organism>
<reference evidence="2" key="1">
    <citation type="journal article" date="2022" name="Int. J. Mol. Sci.">
        <title>Draft Genome of Tanacetum Coccineum: Genomic Comparison of Closely Related Tanacetum-Family Plants.</title>
        <authorList>
            <person name="Yamashiro T."/>
            <person name="Shiraishi A."/>
            <person name="Nakayama K."/>
            <person name="Satake H."/>
        </authorList>
    </citation>
    <scope>NUCLEOTIDE SEQUENCE</scope>
</reference>
<gene>
    <name evidence="2" type="ORF">Tco_1055342</name>
</gene>
<dbReference type="EMBL" id="BQNB010019043">
    <property type="protein sequence ID" value="GJT81000.1"/>
    <property type="molecule type" value="Genomic_DNA"/>
</dbReference>
<feature type="compositionally biased region" description="Polar residues" evidence="1">
    <location>
        <begin position="9"/>
        <end position="25"/>
    </location>
</feature>
<sequence length="145" mass="15789">MPQGPRGNPQLTAASVHPHQQNKVMSHQIRDCKEPELNAALVVEEAKDGTPDVVCQESPEPIKEEEKPTGVSATIKTKVENDTLFGITPFTSGTGFISGGVSFTGENGFPDAVVQQLRTQWPKQRTTMKAIKAMNSLFSWLKLGN</sequence>
<accession>A0ABQ5H0T8</accession>
<comment type="caution">
    <text evidence="2">The sequence shown here is derived from an EMBL/GenBank/DDBJ whole genome shotgun (WGS) entry which is preliminary data.</text>
</comment>